<organism evidence="1 2">
    <name type="scientific">Paeniglutamicibacter kerguelensis</name>
    <dbReference type="NCBI Taxonomy" id="254788"/>
    <lineage>
        <taxon>Bacteria</taxon>
        <taxon>Bacillati</taxon>
        <taxon>Actinomycetota</taxon>
        <taxon>Actinomycetes</taxon>
        <taxon>Micrococcales</taxon>
        <taxon>Micrococcaceae</taxon>
        <taxon>Paeniglutamicibacter</taxon>
    </lineage>
</organism>
<name>A0ABS4XDF0_9MICC</name>
<sequence>MNTNTFATESFLLIPHTVTDLADFCARPEHYLVSVDREGKRAAALWFDRATRNPHGSDGLVHLLYHGQQLIPLDLWDEVTGIWLALLDVLEGFLAVGEGNETLSGQPAAIAMKGAPRSATFTANNVSHKIDPAIVVPGILAGADRYFRWVHNTIGDGQGEALARIEGLVRAATETFRSAQREHRPTCPPQGVA</sequence>
<dbReference type="Proteomes" id="UP001296993">
    <property type="component" value="Unassembled WGS sequence"/>
</dbReference>
<dbReference type="RefSeq" id="WP_209997392.1">
    <property type="nucleotide sequence ID" value="NZ_BAAAJY010000002.1"/>
</dbReference>
<dbReference type="EMBL" id="JAGIOF010000001">
    <property type="protein sequence ID" value="MBP2386489.1"/>
    <property type="molecule type" value="Genomic_DNA"/>
</dbReference>
<accession>A0ABS4XDF0</accession>
<protein>
    <submittedName>
        <fullName evidence="1">Uncharacterized protein</fullName>
    </submittedName>
</protein>
<comment type="caution">
    <text evidence="1">The sequence shown here is derived from an EMBL/GenBank/DDBJ whole genome shotgun (WGS) entry which is preliminary data.</text>
</comment>
<proteinExistence type="predicted"/>
<gene>
    <name evidence="1" type="ORF">JOF47_002000</name>
</gene>
<evidence type="ECO:0000313" key="2">
    <source>
        <dbReference type="Proteomes" id="UP001296993"/>
    </source>
</evidence>
<keyword evidence="2" id="KW-1185">Reference proteome</keyword>
<evidence type="ECO:0000313" key="1">
    <source>
        <dbReference type="EMBL" id="MBP2386489.1"/>
    </source>
</evidence>
<reference evidence="1 2" key="1">
    <citation type="submission" date="2021-03" db="EMBL/GenBank/DDBJ databases">
        <title>Sequencing the genomes of 1000 actinobacteria strains.</title>
        <authorList>
            <person name="Klenk H.-P."/>
        </authorList>
    </citation>
    <scope>NUCLEOTIDE SEQUENCE [LARGE SCALE GENOMIC DNA]</scope>
    <source>
        <strain evidence="1 2">DSM 15797</strain>
    </source>
</reference>